<evidence type="ECO:0000313" key="4">
    <source>
        <dbReference type="Proteomes" id="UP000297814"/>
    </source>
</evidence>
<feature type="compositionally biased region" description="Polar residues" evidence="2">
    <location>
        <begin position="281"/>
        <end position="293"/>
    </location>
</feature>
<feature type="coiled-coil region" evidence="1">
    <location>
        <begin position="165"/>
        <end position="199"/>
    </location>
</feature>
<comment type="caution">
    <text evidence="3">The sequence shown here is derived from an EMBL/GenBank/DDBJ whole genome shotgun (WGS) entry which is preliminary data.</text>
</comment>
<feature type="region of interest" description="Disordered" evidence="2">
    <location>
        <begin position="1"/>
        <end position="45"/>
    </location>
</feature>
<dbReference type="AlphaFoldDB" id="A0A4Z1GLV9"/>
<name>A0A4Z1GLV9_9HELO</name>
<protein>
    <submittedName>
        <fullName evidence="3">Uncharacterized protein</fullName>
    </submittedName>
</protein>
<evidence type="ECO:0000256" key="1">
    <source>
        <dbReference type="SAM" id="Coils"/>
    </source>
</evidence>
<organism evidence="3 4">
    <name type="scientific">Botrytis hyacinthi</name>
    <dbReference type="NCBI Taxonomy" id="278943"/>
    <lineage>
        <taxon>Eukaryota</taxon>
        <taxon>Fungi</taxon>
        <taxon>Dikarya</taxon>
        <taxon>Ascomycota</taxon>
        <taxon>Pezizomycotina</taxon>
        <taxon>Leotiomycetes</taxon>
        <taxon>Helotiales</taxon>
        <taxon>Sclerotiniaceae</taxon>
        <taxon>Botrytis</taxon>
    </lineage>
</organism>
<sequence length="397" mass="44192">MNGNYPNRSRSIENHSNRNRSNGNRSNGNRSNRNSLNGNSSNENISNGNHLYGNILNGNLSDGNISNGNISNGNLSDGNLSNGNISNGNISDGNISDGNHLYGNILNGNLSDGNLSNGNHLYGNILNGNHLNGNLSDGNLSNGPSHSSAPQTDWKNLFRIKTNWLENCQAELQDSQLKCLQVQEQLQELQESYKELRVAWQNLWTEQEKDWQLRAETARAFQEFQTAYEEERKQQLPTERARQSFHDNLQRGLQSGNETAQNTARDSNPFNFHLGRDPFENLTQLAMPNQSPPLRSALNPVAPVFSTPRDDPRAHSADSAYYYPSSQEARNGNEPEMHNDSGTANSSNASSIFTPSAPPNPSQTQFRIPRMQSEFPRRHHSDSYLTDMRAGRASTPE</sequence>
<feature type="compositionally biased region" description="Polar residues" evidence="2">
    <location>
        <begin position="340"/>
        <end position="354"/>
    </location>
</feature>
<reference evidence="3 4" key="1">
    <citation type="submission" date="2017-12" db="EMBL/GenBank/DDBJ databases">
        <title>Comparative genomics of Botrytis spp.</title>
        <authorList>
            <person name="Valero-Jimenez C.A."/>
            <person name="Tapia P."/>
            <person name="Veloso J."/>
            <person name="Silva-Moreno E."/>
            <person name="Staats M."/>
            <person name="Valdes J.H."/>
            <person name="Van Kan J.A.L."/>
        </authorList>
    </citation>
    <scope>NUCLEOTIDE SEQUENCE [LARGE SCALE GENOMIC DNA]</scope>
    <source>
        <strain evidence="3 4">Bh0001</strain>
    </source>
</reference>
<gene>
    <name evidence="3" type="ORF">BHYA_0087g00140</name>
</gene>
<dbReference type="SUPFAM" id="SSF141571">
    <property type="entry name" value="Pentapeptide repeat-like"/>
    <property type="match status" value="1"/>
</dbReference>
<evidence type="ECO:0000313" key="3">
    <source>
        <dbReference type="EMBL" id="TGO37856.1"/>
    </source>
</evidence>
<feature type="region of interest" description="Disordered" evidence="2">
    <location>
        <begin position="255"/>
        <end position="397"/>
    </location>
</feature>
<dbReference type="Proteomes" id="UP000297814">
    <property type="component" value="Unassembled WGS sequence"/>
</dbReference>
<evidence type="ECO:0000256" key="2">
    <source>
        <dbReference type="SAM" id="MobiDB-lite"/>
    </source>
</evidence>
<keyword evidence="1" id="KW-0175">Coiled coil</keyword>
<keyword evidence="4" id="KW-1185">Reference proteome</keyword>
<dbReference type="EMBL" id="PQXK01000087">
    <property type="protein sequence ID" value="TGO37856.1"/>
    <property type="molecule type" value="Genomic_DNA"/>
</dbReference>
<feature type="compositionally biased region" description="Low complexity" evidence="2">
    <location>
        <begin position="19"/>
        <end position="45"/>
    </location>
</feature>
<feature type="compositionally biased region" description="Polar residues" evidence="2">
    <location>
        <begin position="255"/>
        <end position="270"/>
    </location>
</feature>
<accession>A0A4Z1GLV9</accession>
<proteinExistence type="predicted"/>